<name>A0AC60PGZ9_IXOPE</name>
<dbReference type="Proteomes" id="UP000805193">
    <property type="component" value="Unassembled WGS sequence"/>
</dbReference>
<organism evidence="1 2">
    <name type="scientific">Ixodes persulcatus</name>
    <name type="common">Taiga tick</name>
    <dbReference type="NCBI Taxonomy" id="34615"/>
    <lineage>
        <taxon>Eukaryota</taxon>
        <taxon>Metazoa</taxon>
        <taxon>Ecdysozoa</taxon>
        <taxon>Arthropoda</taxon>
        <taxon>Chelicerata</taxon>
        <taxon>Arachnida</taxon>
        <taxon>Acari</taxon>
        <taxon>Parasitiformes</taxon>
        <taxon>Ixodida</taxon>
        <taxon>Ixodoidea</taxon>
        <taxon>Ixodidae</taxon>
        <taxon>Ixodinae</taxon>
        <taxon>Ixodes</taxon>
    </lineage>
</organism>
<gene>
    <name evidence="1" type="ORF">HPB47_004008</name>
</gene>
<accession>A0AC60PGZ9</accession>
<comment type="caution">
    <text evidence="1">The sequence shown here is derived from an EMBL/GenBank/DDBJ whole genome shotgun (WGS) entry which is preliminary data.</text>
</comment>
<keyword evidence="2" id="KW-1185">Reference proteome</keyword>
<sequence>MVATALYVALNGLSRTDLPQQWVRRPKSSLPRQVARSGPSHQECGPLVVDELREEPELRRLRRSWTVMTMEQQVLCALRFYATGSVQGMVASDEHLARDQATVSINVRPVSLAIVQCLGIRRGWIDFAQTTGERDDVERGFQRLCRIPGVIGCVDGTMIAIVGPSENDPAVTKAAYWCRKQYYALNSDGVMSIDPRYPGSVHDSFAWRYSWLRSNFEQGRLIDDARFLLVPLRPFDARAKKHQDQQQLKSFHELGASLDRLGNHHFAAVLRAATGTFAETTLGRAPAGSPLSCQQAKLPAGFKTWVSSSLSRGSGTLGPVPGAFLFDGTSQHTFSDAFSPDEWSILTGVQVTPEEARELELNSRQQARSTCWQEARSDRLTASGFGQVDARDEWAQKVLENLIEPKDLSRVRAVKHGRNNEGSACDRYGSVMKSWGHNVSLQHCGLVVNLSCPWLGASPDRLVYDPEELTYGVLEVKCPYSLRDSEPDFVRSHDFYLTFNENEEPSLNRDHQYYGQLQDIPMLRMRSSGQSVPVNFQSLPWECY</sequence>
<protein>
    <submittedName>
        <fullName evidence="1">Uncharacterized protein</fullName>
    </submittedName>
</protein>
<evidence type="ECO:0000313" key="1">
    <source>
        <dbReference type="EMBL" id="KAG0419573.1"/>
    </source>
</evidence>
<reference evidence="1 2" key="1">
    <citation type="journal article" date="2020" name="Cell">
        <title>Large-Scale Comparative Analyses of Tick Genomes Elucidate Their Genetic Diversity and Vector Capacities.</title>
        <authorList>
            <consortium name="Tick Genome and Microbiome Consortium (TIGMIC)"/>
            <person name="Jia N."/>
            <person name="Wang J."/>
            <person name="Shi W."/>
            <person name="Du L."/>
            <person name="Sun Y."/>
            <person name="Zhan W."/>
            <person name="Jiang J.F."/>
            <person name="Wang Q."/>
            <person name="Zhang B."/>
            <person name="Ji P."/>
            <person name="Bell-Sakyi L."/>
            <person name="Cui X.M."/>
            <person name="Yuan T.T."/>
            <person name="Jiang B.G."/>
            <person name="Yang W.F."/>
            <person name="Lam T.T."/>
            <person name="Chang Q.C."/>
            <person name="Ding S.J."/>
            <person name="Wang X.J."/>
            <person name="Zhu J.G."/>
            <person name="Ruan X.D."/>
            <person name="Zhao L."/>
            <person name="Wei J.T."/>
            <person name="Ye R.Z."/>
            <person name="Que T.C."/>
            <person name="Du C.H."/>
            <person name="Zhou Y.H."/>
            <person name="Cheng J.X."/>
            <person name="Dai P.F."/>
            <person name="Guo W.B."/>
            <person name="Han X.H."/>
            <person name="Huang E.J."/>
            <person name="Li L.F."/>
            <person name="Wei W."/>
            <person name="Gao Y.C."/>
            <person name="Liu J.Z."/>
            <person name="Shao H.Z."/>
            <person name="Wang X."/>
            <person name="Wang C.C."/>
            <person name="Yang T.C."/>
            <person name="Huo Q.B."/>
            <person name="Li W."/>
            <person name="Chen H.Y."/>
            <person name="Chen S.E."/>
            <person name="Zhou L.G."/>
            <person name="Ni X.B."/>
            <person name="Tian J.H."/>
            <person name="Sheng Y."/>
            <person name="Liu T."/>
            <person name="Pan Y.S."/>
            <person name="Xia L.Y."/>
            <person name="Li J."/>
            <person name="Zhao F."/>
            <person name="Cao W.C."/>
        </authorList>
    </citation>
    <scope>NUCLEOTIDE SEQUENCE [LARGE SCALE GENOMIC DNA]</scope>
    <source>
        <strain evidence="1">Iper-2018</strain>
    </source>
</reference>
<evidence type="ECO:0000313" key="2">
    <source>
        <dbReference type="Proteomes" id="UP000805193"/>
    </source>
</evidence>
<dbReference type="EMBL" id="JABSTQ010010606">
    <property type="protein sequence ID" value="KAG0419573.1"/>
    <property type="molecule type" value="Genomic_DNA"/>
</dbReference>
<proteinExistence type="predicted"/>